<name>A0A1L3ZSB9_9SPHN</name>
<proteinExistence type="predicted"/>
<evidence type="ECO:0000313" key="2">
    <source>
        <dbReference type="Proteomes" id="UP000182063"/>
    </source>
</evidence>
<gene>
    <name evidence="1" type="ORF">BSL82_03725</name>
</gene>
<dbReference type="OrthoDB" id="8175892at2"/>
<dbReference type="KEGG" id="sphj:BSL82_03725"/>
<protein>
    <submittedName>
        <fullName evidence="1">Uncharacterized protein</fullName>
    </submittedName>
</protein>
<dbReference type="STRING" id="1921510.BSL82_03725"/>
<organism evidence="1 2">
    <name type="scientific">Tardibacter chloracetimidivorans</name>
    <dbReference type="NCBI Taxonomy" id="1921510"/>
    <lineage>
        <taxon>Bacteria</taxon>
        <taxon>Pseudomonadati</taxon>
        <taxon>Pseudomonadota</taxon>
        <taxon>Alphaproteobacteria</taxon>
        <taxon>Sphingomonadales</taxon>
        <taxon>Sphingomonadaceae</taxon>
        <taxon>Tardibacter</taxon>
    </lineage>
</organism>
<dbReference type="Proteomes" id="UP000182063">
    <property type="component" value="Chromosome"/>
</dbReference>
<dbReference type="AlphaFoldDB" id="A0A1L3ZSB9"/>
<evidence type="ECO:0000313" key="1">
    <source>
        <dbReference type="EMBL" id="API58526.1"/>
    </source>
</evidence>
<reference evidence="2" key="1">
    <citation type="submission" date="2016-11" db="EMBL/GenBank/DDBJ databases">
        <title>Complete Genome Sequence of alachlor-degrading Sphingomonas sp. strain JJ-A5.</title>
        <authorList>
            <person name="Lee H."/>
            <person name="Ka J.-O."/>
        </authorList>
    </citation>
    <scope>NUCLEOTIDE SEQUENCE [LARGE SCALE GENOMIC DNA]</scope>
    <source>
        <strain evidence="2">JJ-A5</strain>
    </source>
</reference>
<keyword evidence="2" id="KW-1185">Reference proteome</keyword>
<dbReference type="EMBL" id="CP018221">
    <property type="protein sequence ID" value="API58526.1"/>
    <property type="molecule type" value="Genomic_DNA"/>
</dbReference>
<sequence>MPNATLPVRGLGSVGIIADINPYDLPPAALSAGVNVRFENGKITRGPVIRRVYEYETGFSPAFMFSLPPVSSSYEGIVAVSKDMATIKQVIGNTESDLSPTGFTGADLEMPFTHTFLGGVSYLNRKSHAPLHKLPGDAIYSTLPNWDAGWRCASLRTYKDFLVALNVTKGAVNYPTMVKWSDLTGYGSAPGSWDHESTTNSAGESVINEMKVEIIDGLGLRDSFILYGRGEVWTMDYIGGNYLFRWRKLFDKVGILNQNCVVQIDGLHYVFDKDDIYLHDGSTKKSIIHGKDKDFVFQSLNYGKSWLAFVNHDPRLNEIHFCYHSGDRFARFQGGLGCNRAAVYNYRLDNWTFYDLPNVTSGCLSTVSSALSYNDVMDSSYQEMGGSYVSNEDDKDLHAIFVAPADSSIGLTESRIYGLDLFTGGRLVKPLEPEVPMPSFVERVGIDLDEIGADLTLYKVLQAIYPQLGVRGEVSNVSFQFGASDIVGHEPLWSDTTTYDPRTDNKVDIREAGRYLAYRLYHDGPTDFTFSGFDLKVSLRGRR</sequence>
<dbReference type="RefSeq" id="WP_072596093.1">
    <property type="nucleotide sequence ID" value="NZ_CP018221.1"/>
</dbReference>
<accession>A0A1L3ZSB9</accession>